<proteinExistence type="predicted"/>
<evidence type="ECO:0000313" key="1">
    <source>
        <dbReference type="EMBL" id="MEI5908980.1"/>
    </source>
</evidence>
<protein>
    <submittedName>
        <fullName evidence="1">Uncharacterized protein</fullName>
    </submittedName>
</protein>
<dbReference type="Proteomes" id="UP001312865">
    <property type="component" value="Unassembled WGS sequence"/>
</dbReference>
<name>A0ABU8HHW8_9BACI</name>
<sequence length="58" mass="6863">MKLVRIAEYELEIDYDKTLSYYQNLPLIGEEDHCECLYCKNYGLTPSIFPNIIKKTTK</sequence>
<reference evidence="1 2" key="1">
    <citation type="journal article" date="2018" name="J. Microbiol.">
        <title>Bacillus spongiae sp. nov., isolated from sponge of Jeju Island.</title>
        <authorList>
            <person name="Lee G.E."/>
            <person name="Im W.T."/>
            <person name="Park J.S."/>
        </authorList>
    </citation>
    <scope>NUCLEOTIDE SEQUENCE [LARGE SCALE GENOMIC DNA]</scope>
    <source>
        <strain evidence="1 2">135PIL107-10</strain>
    </source>
</reference>
<comment type="caution">
    <text evidence="1">The sequence shown here is derived from an EMBL/GenBank/DDBJ whole genome shotgun (WGS) entry which is preliminary data.</text>
</comment>
<dbReference type="RefSeq" id="WP_336588427.1">
    <property type="nucleotide sequence ID" value="NZ_JBBAXC010000018.1"/>
</dbReference>
<dbReference type="EMBL" id="JBBAXC010000018">
    <property type="protein sequence ID" value="MEI5908980.1"/>
    <property type="molecule type" value="Genomic_DNA"/>
</dbReference>
<keyword evidence="2" id="KW-1185">Reference proteome</keyword>
<gene>
    <name evidence="1" type="ORF">WAK64_18180</name>
</gene>
<accession>A0ABU8HHW8</accession>
<evidence type="ECO:0000313" key="2">
    <source>
        <dbReference type="Proteomes" id="UP001312865"/>
    </source>
</evidence>
<organism evidence="1 2">
    <name type="scientific">Bacillus spongiae</name>
    <dbReference type="NCBI Taxonomy" id="2683610"/>
    <lineage>
        <taxon>Bacteria</taxon>
        <taxon>Bacillati</taxon>
        <taxon>Bacillota</taxon>
        <taxon>Bacilli</taxon>
        <taxon>Bacillales</taxon>
        <taxon>Bacillaceae</taxon>
        <taxon>Bacillus</taxon>
    </lineage>
</organism>